<feature type="transmembrane region" description="Helical" evidence="7">
    <location>
        <begin position="41"/>
        <end position="66"/>
    </location>
</feature>
<feature type="compositionally biased region" description="Polar residues" evidence="6">
    <location>
        <begin position="285"/>
        <end position="301"/>
    </location>
</feature>
<dbReference type="PANTHER" id="PTHR33048">
    <property type="entry name" value="PTH11-LIKE INTEGRAL MEMBRANE PROTEIN (AFU_ORTHOLOGUE AFUA_5G11245)"/>
    <property type="match status" value="1"/>
</dbReference>
<comment type="similarity">
    <text evidence="5">Belongs to the SAT4 family.</text>
</comment>
<evidence type="ECO:0000256" key="5">
    <source>
        <dbReference type="ARBA" id="ARBA00038359"/>
    </source>
</evidence>
<evidence type="ECO:0000256" key="4">
    <source>
        <dbReference type="ARBA" id="ARBA00023136"/>
    </source>
</evidence>
<dbReference type="STRING" id="1073089.A0A1L9REY7"/>
<feature type="transmembrane region" description="Helical" evidence="7">
    <location>
        <begin position="119"/>
        <end position="140"/>
    </location>
</feature>
<protein>
    <recommendedName>
        <fullName evidence="8">Rhodopsin domain-containing protein</fullName>
    </recommendedName>
</protein>
<evidence type="ECO:0000256" key="6">
    <source>
        <dbReference type="SAM" id="MobiDB-lite"/>
    </source>
</evidence>
<dbReference type="Proteomes" id="UP000184383">
    <property type="component" value="Unassembled WGS sequence"/>
</dbReference>
<organism evidence="9 10">
    <name type="scientific">Aspergillus wentii DTO 134E9</name>
    <dbReference type="NCBI Taxonomy" id="1073089"/>
    <lineage>
        <taxon>Eukaryota</taxon>
        <taxon>Fungi</taxon>
        <taxon>Dikarya</taxon>
        <taxon>Ascomycota</taxon>
        <taxon>Pezizomycotina</taxon>
        <taxon>Eurotiomycetes</taxon>
        <taxon>Eurotiomycetidae</taxon>
        <taxon>Eurotiales</taxon>
        <taxon>Aspergillaceae</taxon>
        <taxon>Aspergillus</taxon>
        <taxon>Aspergillus subgen. Cremei</taxon>
    </lineage>
</organism>
<keyword evidence="10" id="KW-1185">Reference proteome</keyword>
<evidence type="ECO:0000313" key="9">
    <source>
        <dbReference type="EMBL" id="OJJ33438.1"/>
    </source>
</evidence>
<feature type="transmembrane region" description="Helical" evidence="7">
    <location>
        <begin position="86"/>
        <end position="107"/>
    </location>
</feature>
<dbReference type="OrthoDB" id="5331848at2759"/>
<reference evidence="10" key="1">
    <citation type="journal article" date="2017" name="Genome Biol.">
        <title>Comparative genomics reveals high biological diversity and specific adaptations in the industrially and medically important fungal genus Aspergillus.</title>
        <authorList>
            <person name="de Vries R.P."/>
            <person name="Riley R."/>
            <person name="Wiebenga A."/>
            <person name="Aguilar-Osorio G."/>
            <person name="Amillis S."/>
            <person name="Uchima C.A."/>
            <person name="Anderluh G."/>
            <person name="Asadollahi M."/>
            <person name="Askin M."/>
            <person name="Barry K."/>
            <person name="Battaglia E."/>
            <person name="Bayram O."/>
            <person name="Benocci T."/>
            <person name="Braus-Stromeyer S.A."/>
            <person name="Caldana C."/>
            <person name="Canovas D."/>
            <person name="Cerqueira G.C."/>
            <person name="Chen F."/>
            <person name="Chen W."/>
            <person name="Choi C."/>
            <person name="Clum A."/>
            <person name="Dos Santos R.A."/>
            <person name="Damasio A.R."/>
            <person name="Diallinas G."/>
            <person name="Emri T."/>
            <person name="Fekete E."/>
            <person name="Flipphi M."/>
            <person name="Freyberg S."/>
            <person name="Gallo A."/>
            <person name="Gournas C."/>
            <person name="Habgood R."/>
            <person name="Hainaut M."/>
            <person name="Harispe M.L."/>
            <person name="Henrissat B."/>
            <person name="Hilden K.S."/>
            <person name="Hope R."/>
            <person name="Hossain A."/>
            <person name="Karabika E."/>
            <person name="Karaffa L."/>
            <person name="Karanyi Z."/>
            <person name="Krasevec N."/>
            <person name="Kuo A."/>
            <person name="Kusch H."/>
            <person name="LaButti K."/>
            <person name="Lagendijk E.L."/>
            <person name="Lapidus A."/>
            <person name="Levasseur A."/>
            <person name="Lindquist E."/>
            <person name="Lipzen A."/>
            <person name="Logrieco A.F."/>
            <person name="MacCabe A."/>
            <person name="Maekelae M.R."/>
            <person name="Malavazi I."/>
            <person name="Melin P."/>
            <person name="Meyer V."/>
            <person name="Mielnichuk N."/>
            <person name="Miskei M."/>
            <person name="Molnar A.P."/>
            <person name="Mule G."/>
            <person name="Ngan C.Y."/>
            <person name="Orejas M."/>
            <person name="Orosz E."/>
            <person name="Ouedraogo J.P."/>
            <person name="Overkamp K.M."/>
            <person name="Park H.-S."/>
            <person name="Perrone G."/>
            <person name="Piumi F."/>
            <person name="Punt P.J."/>
            <person name="Ram A.F."/>
            <person name="Ramon A."/>
            <person name="Rauscher S."/>
            <person name="Record E."/>
            <person name="Riano-Pachon D.M."/>
            <person name="Robert V."/>
            <person name="Roehrig J."/>
            <person name="Ruller R."/>
            <person name="Salamov A."/>
            <person name="Salih N.S."/>
            <person name="Samson R.A."/>
            <person name="Sandor E."/>
            <person name="Sanguinetti M."/>
            <person name="Schuetze T."/>
            <person name="Sepcic K."/>
            <person name="Shelest E."/>
            <person name="Sherlock G."/>
            <person name="Sophianopoulou V."/>
            <person name="Squina F.M."/>
            <person name="Sun H."/>
            <person name="Susca A."/>
            <person name="Todd R.B."/>
            <person name="Tsang A."/>
            <person name="Unkles S.E."/>
            <person name="van de Wiele N."/>
            <person name="van Rossen-Uffink D."/>
            <person name="Oliveira J.V."/>
            <person name="Vesth T.C."/>
            <person name="Visser J."/>
            <person name="Yu J.-H."/>
            <person name="Zhou M."/>
            <person name="Andersen M.R."/>
            <person name="Archer D.B."/>
            <person name="Baker S.E."/>
            <person name="Benoit I."/>
            <person name="Brakhage A.A."/>
            <person name="Braus G.H."/>
            <person name="Fischer R."/>
            <person name="Frisvad J.C."/>
            <person name="Goldman G.H."/>
            <person name="Houbraken J."/>
            <person name="Oakley B."/>
            <person name="Pocsi I."/>
            <person name="Scazzocchio C."/>
            <person name="Seiboth B."/>
            <person name="vanKuyk P.A."/>
            <person name="Wortman J."/>
            <person name="Dyer P.S."/>
            <person name="Grigoriev I.V."/>
        </authorList>
    </citation>
    <scope>NUCLEOTIDE SEQUENCE [LARGE SCALE GENOMIC DNA]</scope>
    <source>
        <strain evidence="10">DTO 134E9</strain>
    </source>
</reference>
<dbReference type="EMBL" id="KV878214">
    <property type="protein sequence ID" value="OJJ33438.1"/>
    <property type="molecule type" value="Genomic_DNA"/>
</dbReference>
<evidence type="ECO:0000256" key="7">
    <source>
        <dbReference type="SAM" id="Phobius"/>
    </source>
</evidence>
<dbReference type="RefSeq" id="XP_040687115.1">
    <property type="nucleotide sequence ID" value="XM_040829376.1"/>
</dbReference>
<evidence type="ECO:0000313" key="10">
    <source>
        <dbReference type="Proteomes" id="UP000184383"/>
    </source>
</evidence>
<evidence type="ECO:0000256" key="2">
    <source>
        <dbReference type="ARBA" id="ARBA00022692"/>
    </source>
</evidence>
<evidence type="ECO:0000259" key="8">
    <source>
        <dbReference type="Pfam" id="PF20684"/>
    </source>
</evidence>
<feature type="transmembrane region" description="Helical" evidence="7">
    <location>
        <begin position="205"/>
        <end position="224"/>
    </location>
</feature>
<dbReference type="GeneID" id="63745224"/>
<feature type="transmembrane region" description="Helical" evidence="7">
    <location>
        <begin position="166"/>
        <end position="193"/>
    </location>
</feature>
<keyword evidence="2 7" id="KW-0812">Transmembrane</keyword>
<feature type="domain" description="Rhodopsin" evidence="8">
    <location>
        <begin position="25"/>
        <end position="269"/>
    </location>
</feature>
<proteinExistence type="inferred from homology"/>
<keyword evidence="4 7" id="KW-0472">Membrane</keyword>
<keyword evidence="3 7" id="KW-1133">Transmembrane helix</keyword>
<comment type="subcellular location">
    <subcellularLocation>
        <location evidence="1">Membrane</location>
        <topology evidence="1">Multi-pass membrane protein</topology>
    </subcellularLocation>
</comment>
<dbReference type="AlphaFoldDB" id="A0A1L9REY7"/>
<dbReference type="PANTHER" id="PTHR33048:SF155">
    <property type="entry name" value="INTEGRAL MEMBRANE PROTEIN"/>
    <property type="match status" value="1"/>
</dbReference>
<dbReference type="Pfam" id="PF20684">
    <property type="entry name" value="Fung_rhodopsin"/>
    <property type="match status" value="1"/>
</dbReference>
<dbReference type="InterPro" id="IPR052337">
    <property type="entry name" value="SAT4-like"/>
</dbReference>
<name>A0A1L9REY7_ASPWE</name>
<evidence type="ECO:0000256" key="3">
    <source>
        <dbReference type="ARBA" id="ARBA00022989"/>
    </source>
</evidence>
<feature type="region of interest" description="Disordered" evidence="6">
    <location>
        <begin position="285"/>
        <end position="315"/>
    </location>
</feature>
<evidence type="ECO:0000256" key="1">
    <source>
        <dbReference type="ARBA" id="ARBA00004141"/>
    </source>
</evidence>
<dbReference type="GO" id="GO:0016020">
    <property type="term" value="C:membrane"/>
    <property type="evidence" value="ECO:0007669"/>
    <property type="project" value="UniProtKB-SubCell"/>
</dbReference>
<dbReference type="InterPro" id="IPR049326">
    <property type="entry name" value="Rhodopsin_dom_fungi"/>
</dbReference>
<sequence length="357" mass="39631">MTGQAPLVMGVVWVFTGFTAFIVMARMFIRSRILRNVGLDDWLIGISMIFGIIYAITTTISVSFGYGQHASTLSPDNVSNSLLWCYISFIFGILSFAIPKLAIAALLNRLFNPGYWNRIWLWFLTGLVAVVAGINIIVLFTQCTPKVAMWKTELILSGQAKCRDPWILVGYATFNGAFSGFADLYLAVYPSFVLWKLQLSLRKKVALSATLGFGAVACSIAIVKCVQLKSLADLSDPTTATVPLVIWTNVEANMVIIASCIPTLQPLLELIMGKRKLSSFARSNRYQQSTTQVNHSKQSNISKKKVSHKDAESQESVLRLPGADEGFYNIRRTDDVCIEYEMYSPTLVSPRDQSSFD</sequence>
<dbReference type="VEuPathDB" id="FungiDB:ASPWEDRAFT_138454"/>
<feature type="transmembrane region" description="Helical" evidence="7">
    <location>
        <begin position="6"/>
        <end position="29"/>
    </location>
</feature>
<gene>
    <name evidence="9" type="ORF">ASPWEDRAFT_138454</name>
</gene>
<accession>A0A1L9REY7</accession>